<keyword evidence="6 8" id="KW-1133">Transmembrane helix</keyword>
<dbReference type="Proteomes" id="UP000198824">
    <property type="component" value="Unassembled WGS sequence"/>
</dbReference>
<dbReference type="PRINTS" id="PR01036">
    <property type="entry name" value="TCRTETB"/>
</dbReference>
<dbReference type="InterPro" id="IPR036259">
    <property type="entry name" value="MFS_trans_sf"/>
</dbReference>
<evidence type="ECO:0000256" key="4">
    <source>
        <dbReference type="ARBA" id="ARBA00022475"/>
    </source>
</evidence>
<dbReference type="PANTHER" id="PTHR42718:SF9">
    <property type="entry name" value="MAJOR FACILITATOR SUPERFAMILY MULTIDRUG TRANSPORTER MFSC"/>
    <property type="match status" value="1"/>
</dbReference>
<feature type="transmembrane region" description="Helical" evidence="8">
    <location>
        <begin position="410"/>
        <end position="428"/>
    </location>
</feature>
<feature type="transmembrane region" description="Helical" evidence="8">
    <location>
        <begin position="240"/>
        <end position="259"/>
    </location>
</feature>
<keyword evidence="4" id="KW-1003">Cell membrane</keyword>
<keyword evidence="3" id="KW-0813">Transport</keyword>
<evidence type="ECO:0000256" key="8">
    <source>
        <dbReference type="SAM" id="Phobius"/>
    </source>
</evidence>
<feature type="transmembrane region" description="Helical" evidence="8">
    <location>
        <begin position="483"/>
        <end position="501"/>
    </location>
</feature>
<dbReference type="RefSeq" id="WP_093317279.1">
    <property type="nucleotide sequence ID" value="NZ_FOZG01000003.1"/>
</dbReference>
<comment type="subcellular location">
    <subcellularLocation>
        <location evidence="1">Cell membrane</location>
        <topology evidence="1">Multi-pass membrane protein</topology>
    </subcellularLocation>
</comment>
<dbReference type="CDD" id="cd17503">
    <property type="entry name" value="MFS_LmrB_MDR_like"/>
    <property type="match status" value="1"/>
</dbReference>
<organism evidence="10 11">
    <name type="scientific">Sphingomonas jatrophae</name>
    <dbReference type="NCBI Taxonomy" id="1166337"/>
    <lineage>
        <taxon>Bacteria</taxon>
        <taxon>Pseudomonadati</taxon>
        <taxon>Pseudomonadota</taxon>
        <taxon>Alphaproteobacteria</taxon>
        <taxon>Sphingomonadales</taxon>
        <taxon>Sphingomonadaceae</taxon>
        <taxon>Sphingomonas</taxon>
    </lineage>
</organism>
<evidence type="ECO:0000256" key="5">
    <source>
        <dbReference type="ARBA" id="ARBA00022692"/>
    </source>
</evidence>
<dbReference type="GO" id="GO:0005886">
    <property type="term" value="C:plasma membrane"/>
    <property type="evidence" value="ECO:0007669"/>
    <property type="project" value="UniProtKB-SubCell"/>
</dbReference>
<comment type="similarity">
    <text evidence="2">Belongs to the major facilitator superfamily. EmrB family.</text>
</comment>
<feature type="transmembrane region" description="Helical" evidence="8">
    <location>
        <begin position="343"/>
        <end position="360"/>
    </location>
</feature>
<feature type="transmembrane region" description="Helical" evidence="8">
    <location>
        <begin position="175"/>
        <end position="197"/>
    </location>
</feature>
<dbReference type="PANTHER" id="PTHR42718">
    <property type="entry name" value="MAJOR FACILITATOR SUPERFAMILY MULTIDRUG TRANSPORTER MFSC"/>
    <property type="match status" value="1"/>
</dbReference>
<dbReference type="STRING" id="1166337.SAMN05192580_3847"/>
<evidence type="ECO:0000313" key="11">
    <source>
        <dbReference type="Proteomes" id="UP000198824"/>
    </source>
</evidence>
<feature type="transmembrane region" description="Helical" evidence="8">
    <location>
        <begin position="20"/>
        <end position="41"/>
    </location>
</feature>
<dbReference type="PROSITE" id="PS50850">
    <property type="entry name" value="MFS"/>
    <property type="match status" value="1"/>
</dbReference>
<evidence type="ECO:0000256" key="7">
    <source>
        <dbReference type="ARBA" id="ARBA00023136"/>
    </source>
</evidence>
<evidence type="ECO:0000256" key="1">
    <source>
        <dbReference type="ARBA" id="ARBA00004651"/>
    </source>
</evidence>
<feature type="transmembrane region" description="Helical" evidence="8">
    <location>
        <begin position="89"/>
        <end position="108"/>
    </location>
</feature>
<evidence type="ECO:0000256" key="6">
    <source>
        <dbReference type="ARBA" id="ARBA00022989"/>
    </source>
</evidence>
<evidence type="ECO:0000256" key="2">
    <source>
        <dbReference type="ARBA" id="ARBA00008537"/>
    </source>
</evidence>
<keyword evidence="5 8" id="KW-0812">Transmembrane</keyword>
<feature type="transmembrane region" description="Helical" evidence="8">
    <location>
        <begin position="209"/>
        <end position="228"/>
    </location>
</feature>
<name>A0A1I6MBF4_9SPHN</name>
<reference evidence="10 11" key="1">
    <citation type="submission" date="2016-10" db="EMBL/GenBank/DDBJ databases">
        <authorList>
            <person name="de Groot N.N."/>
        </authorList>
    </citation>
    <scope>NUCLEOTIDE SEQUENCE [LARGE SCALE GENOMIC DNA]</scope>
    <source>
        <strain evidence="10 11">S5-249</strain>
    </source>
</reference>
<protein>
    <submittedName>
        <fullName evidence="10">MFS transporter, DHA2 family, multidrug resistance protein</fullName>
    </submittedName>
</protein>
<keyword evidence="11" id="KW-1185">Reference proteome</keyword>
<feature type="transmembrane region" description="Helical" evidence="8">
    <location>
        <begin position="315"/>
        <end position="336"/>
    </location>
</feature>
<evidence type="ECO:0000256" key="3">
    <source>
        <dbReference type="ARBA" id="ARBA00022448"/>
    </source>
</evidence>
<dbReference type="NCBIfam" id="TIGR00711">
    <property type="entry name" value="efflux_EmrB"/>
    <property type="match status" value="1"/>
</dbReference>
<feature type="domain" description="Major facilitator superfamily (MFS) profile" evidence="9">
    <location>
        <begin position="23"/>
        <end position="506"/>
    </location>
</feature>
<keyword evidence="7 8" id="KW-0472">Membrane</keyword>
<proteinExistence type="inferred from homology"/>
<accession>A0A1I6MBF4</accession>
<dbReference type="OrthoDB" id="9812221at2"/>
<dbReference type="Pfam" id="PF07690">
    <property type="entry name" value="MFS_1"/>
    <property type="match status" value="1"/>
</dbReference>
<gene>
    <name evidence="10" type="ORF">SAMN05192580_3847</name>
</gene>
<dbReference type="InterPro" id="IPR004638">
    <property type="entry name" value="EmrB-like"/>
</dbReference>
<sequence>MAGPSAPAIPGPPPLKGLKLALAGFAIGLANFVVVLDITIANVSVPHISGSLAVAPSQGTWVITSYAVAEAISVPLTGWLAGRFGAVRLFMAALFGFGCFSFLCGFAPNLQTLLLCRICQGLCGGPIMPMAQTMMLRIFPREKAAQALGMWSMTIVLGPIAGPILGGLISDNWSWPWIFFINLPVVALSLTVAWRMLRPYETPTVKNPIDYVGLILLVVWVGAFQIMIDKGREEDWFASTLIWQLAIVAAIGFVAFLIWELTDEHPVVDLSVMRHRGFTVGMFVAAISFGAYFATVVLVPLFLQLNLGYTATYAGYATAVTGFFALILSPVAAALLSKLDARLMISGGLLWLSFVTWMRTGWTSDISFFWAALPQFAQGMGMPFFFVASTSLALGAVLPQETASAAGLMNFLRTLCAAIGTSLATTFWDRDASSARESLVGTLNDPGSLTRGAEAGGLSPAQATGVLDRLVQSEAVTLATNHVVSVCAVLFLCTATLVWLAPKPKRAGPSAAH</sequence>
<dbReference type="InterPro" id="IPR020846">
    <property type="entry name" value="MFS_dom"/>
</dbReference>
<dbReference type="SUPFAM" id="SSF103473">
    <property type="entry name" value="MFS general substrate transporter"/>
    <property type="match status" value="1"/>
</dbReference>
<dbReference type="GO" id="GO:0022857">
    <property type="term" value="F:transmembrane transporter activity"/>
    <property type="evidence" value="ECO:0007669"/>
    <property type="project" value="InterPro"/>
</dbReference>
<evidence type="ECO:0000259" key="9">
    <source>
        <dbReference type="PROSITE" id="PS50850"/>
    </source>
</evidence>
<dbReference type="InterPro" id="IPR011701">
    <property type="entry name" value="MFS"/>
</dbReference>
<feature type="transmembrane region" description="Helical" evidence="8">
    <location>
        <begin position="280"/>
        <end position="303"/>
    </location>
</feature>
<dbReference type="EMBL" id="FOZG01000003">
    <property type="protein sequence ID" value="SFS13059.1"/>
    <property type="molecule type" value="Genomic_DNA"/>
</dbReference>
<feature type="transmembrane region" description="Helical" evidence="8">
    <location>
        <begin position="380"/>
        <end position="398"/>
    </location>
</feature>
<dbReference type="Gene3D" id="1.20.1720.10">
    <property type="entry name" value="Multidrug resistance protein D"/>
    <property type="match status" value="2"/>
</dbReference>
<dbReference type="AlphaFoldDB" id="A0A1I6MBF4"/>
<evidence type="ECO:0000313" key="10">
    <source>
        <dbReference type="EMBL" id="SFS13059.1"/>
    </source>
</evidence>
<feature type="transmembrane region" description="Helical" evidence="8">
    <location>
        <begin position="148"/>
        <end position="169"/>
    </location>
</feature>